<evidence type="ECO:0008006" key="5">
    <source>
        <dbReference type="Google" id="ProtNLM"/>
    </source>
</evidence>
<feature type="transmembrane region" description="Helical" evidence="2">
    <location>
        <begin position="214"/>
        <end position="235"/>
    </location>
</feature>
<dbReference type="RefSeq" id="WP_034744636.1">
    <property type="nucleotide sequence ID" value="NZ_AWFG01000096.1"/>
</dbReference>
<dbReference type="AlphaFoldDB" id="A0A062UBG6"/>
<keyword evidence="2" id="KW-0472">Membrane</keyword>
<gene>
    <name evidence="3" type="ORF">HY30_11010</name>
</gene>
<organism evidence="3 4">
    <name type="scientific">Hyphomonas chukchiensis</name>
    <dbReference type="NCBI Taxonomy" id="1280947"/>
    <lineage>
        <taxon>Bacteria</taxon>
        <taxon>Pseudomonadati</taxon>
        <taxon>Pseudomonadota</taxon>
        <taxon>Alphaproteobacteria</taxon>
        <taxon>Hyphomonadales</taxon>
        <taxon>Hyphomonadaceae</taxon>
        <taxon>Hyphomonas</taxon>
    </lineage>
</organism>
<reference evidence="3 4" key="1">
    <citation type="journal article" date="2014" name="Antonie Van Leeuwenhoek">
        <title>Hyphomonas beringensis sp. nov. and Hyphomonas chukchiensis sp. nov., isolated from surface seawater of the Bering Sea and Chukchi Sea.</title>
        <authorList>
            <person name="Li C."/>
            <person name="Lai Q."/>
            <person name="Li G."/>
            <person name="Dong C."/>
            <person name="Wang J."/>
            <person name="Liao Y."/>
            <person name="Shao Z."/>
        </authorList>
    </citation>
    <scope>NUCLEOTIDE SEQUENCE [LARGE SCALE GENOMIC DNA]</scope>
    <source>
        <strain evidence="3 4">BH-BN04-4</strain>
    </source>
</reference>
<keyword evidence="2" id="KW-1133">Transmembrane helix</keyword>
<feature type="transmembrane region" description="Helical" evidence="2">
    <location>
        <begin position="89"/>
        <end position="110"/>
    </location>
</feature>
<evidence type="ECO:0000313" key="3">
    <source>
        <dbReference type="EMBL" id="KCZ53495.1"/>
    </source>
</evidence>
<dbReference type="EMBL" id="AWFG01000096">
    <property type="protein sequence ID" value="KCZ53495.1"/>
    <property type="molecule type" value="Genomic_DNA"/>
</dbReference>
<accession>A0A062UBG6</accession>
<dbReference type="STRING" id="1280947.HY30_11010"/>
<sequence length="264" mass="28106">MQDSPAVIDPHRPWILDRRDDPAAMNWLQTLFNPMGKSSKLHFSRAWTFIFMGRVLLYIVPTCIAAVLAVAGIQTAILNEPVNLGPVPVPALLVPFVVFVLVTEYTSFVAHMRRLAEAGRSTLLAGIVLIPLILAMLAFAGGVAGGIAQHEAQVAKAALEKEIAADPVKAAAAKAEADAKAKDNPNAAKGPQRPGPPAEPKTARQMAIGGGIGLALPIWMLASFGAMLWTLLYVARMPNGGVGEFHTGSHIPENEGLRRPYETA</sequence>
<keyword evidence="2" id="KW-0812">Transmembrane</keyword>
<dbReference type="PATRIC" id="fig|1280947.3.peg.3657"/>
<keyword evidence="4" id="KW-1185">Reference proteome</keyword>
<evidence type="ECO:0000256" key="2">
    <source>
        <dbReference type="SAM" id="Phobius"/>
    </source>
</evidence>
<evidence type="ECO:0000313" key="4">
    <source>
        <dbReference type="Proteomes" id="UP000027190"/>
    </source>
</evidence>
<proteinExistence type="predicted"/>
<dbReference type="Proteomes" id="UP000027190">
    <property type="component" value="Unassembled WGS sequence"/>
</dbReference>
<comment type="caution">
    <text evidence="3">The sequence shown here is derived from an EMBL/GenBank/DDBJ whole genome shotgun (WGS) entry which is preliminary data.</text>
</comment>
<feature type="transmembrane region" description="Helical" evidence="2">
    <location>
        <begin position="122"/>
        <end position="144"/>
    </location>
</feature>
<feature type="transmembrane region" description="Helical" evidence="2">
    <location>
        <begin position="55"/>
        <end position="77"/>
    </location>
</feature>
<protein>
    <recommendedName>
        <fullName evidence="5">DUF805 domain-containing protein</fullName>
    </recommendedName>
</protein>
<name>A0A062UBG6_9PROT</name>
<feature type="region of interest" description="Disordered" evidence="1">
    <location>
        <begin position="174"/>
        <end position="203"/>
    </location>
</feature>
<dbReference type="OrthoDB" id="7630273at2"/>
<evidence type="ECO:0000256" key="1">
    <source>
        <dbReference type="SAM" id="MobiDB-lite"/>
    </source>
</evidence>